<proteinExistence type="predicted"/>
<evidence type="ECO:0000313" key="3">
    <source>
        <dbReference type="Proteomes" id="UP000887013"/>
    </source>
</evidence>
<keyword evidence="1" id="KW-1133">Transmembrane helix</keyword>
<sequence>MPEQMRSRFMWTPGAPREPTLISIIPYGTLTLIAVFCIWPSAFLSLPSDFHFIIPPLSSFPMILKPHLAYTSTFRSNTPIAKGMFHAASYKNALDY</sequence>
<name>A0A8X6P6A3_NEPPI</name>
<dbReference type="Proteomes" id="UP000887013">
    <property type="component" value="Unassembled WGS sequence"/>
</dbReference>
<gene>
    <name evidence="2" type="ORF">NPIL_271891</name>
</gene>
<dbReference type="EMBL" id="BMAW01111795">
    <property type="protein sequence ID" value="GFT49701.1"/>
    <property type="molecule type" value="Genomic_DNA"/>
</dbReference>
<comment type="caution">
    <text evidence="2">The sequence shown here is derived from an EMBL/GenBank/DDBJ whole genome shotgun (WGS) entry which is preliminary data.</text>
</comment>
<keyword evidence="1" id="KW-0472">Membrane</keyword>
<feature type="transmembrane region" description="Helical" evidence="1">
    <location>
        <begin position="21"/>
        <end position="42"/>
    </location>
</feature>
<keyword evidence="1" id="KW-0812">Transmembrane</keyword>
<evidence type="ECO:0000256" key="1">
    <source>
        <dbReference type="SAM" id="Phobius"/>
    </source>
</evidence>
<organism evidence="2 3">
    <name type="scientific">Nephila pilipes</name>
    <name type="common">Giant wood spider</name>
    <name type="synonym">Nephila maculata</name>
    <dbReference type="NCBI Taxonomy" id="299642"/>
    <lineage>
        <taxon>Eukaryota</taxon>
        <taxon>Metazoa</taxon>
        <taxon>Ecdysozoa</taxon>
        <taxon>Arthropoda</taxon>
        <taxon>Chelicerata</taxon>
        <taxon>Arachnida</taxon>
        <taxon>Araneae</taxon>
        <taxon>Araneomorphae</taxon>
        <taxon>Entelegynae</taxon>
        <taxon>Araneoidea</taxon>
        <taxon>Nephilidae</taxon>
        <taxon>Nephila</taxon>
    </lineage>
</organism>
<evidence type="ECO:0000313" key="2">
    <source>
        <dbReference type="EMBL" id="GFT49701.1"/>
    </source>
</evidence>
<accession>A0A8X6P6A3</accession>
<keyword evidence="3" id="KW-1185">Reference proteome</keyword>
<reference evidence="2" key="1">
    <citation type="submission" date="2020-08" db="EMBL/GenBank/DDBJ databases">
        <title>Multicomponent nature underlies the extraordinary mechanical properties of spider dragline silk.</title>
        <authorList>
            <person name="Kono N."/>
            <person name="Nakamura H."/>
            <person name="Mori M."/>
            <person name="Yoshida Y."/>
            <person name="Ohtoshi R."/>
            <person name="Malay A.D."/>
            <person name="Moran D.A.P."/>
            <person name="Tomita M."/>
            <person name="Numata K."/>
            <person name="Arakawa K."/>
        </authorList>
    </citation>
    <scope>NUCLEOTIDE SEQUENCE</scope>
</reference>
<protein>
    <submittedName>
        <fullName evidence="2">Uncharacterized protein</fullName>
    </submittedName>
</protein>
<dbReference type="AlphaFoldDB" id="A0A8X6P6A3"/>